<dbReference type="EMBL" id="QPII01000004">
    <property type="protein sequence ID" value="RCV90047.1"/>
    <property type="molecule type" value="Genomic_DNA"/>
</dbReference>
<evidence type="ECO:0000313" key="3">
    <source>
        <dbReference type="Proteomes" id="UP000252405"/>
    </source>
</evidence>
<keyword evidence="3" id="KW-1185">Reference proteome</keyword>
<name>A0A368U0M6_9GAMM</name>
<evidence type="ECO:0000256" key="1">
    <source>
        <dbReference type="SAM" id="MobiDB-lite"/>
    </source>
</evidence>
<gene>
    <name evidence="2" type="ORF">DU505_07255</name>
</gene>
<dbReference type="Proteomes" id="UP000252405">
    <property type="component" value="Unassembled WGS sequence"/>
</dbReference>
<protein>
    <submittedName>
        <fullName evidence="2">Uncharacterized protein</fullName>
    </submittedName>
</protein>
<comment type="caution">
    <text evidence="2">The sequence shown here is derived from an EMBL/GenBank/DDBJ whole genome shotgun (WGS) entry which is preliminary data.</text>
</comment>
<proteinExistence type="predicted"/>
<evidence type="ECO:0000313" key="2">
    <source>
        <dbReference type="EMBL" id="RCV90047.1"/>
    </source>
</evidence>
<sequence length="63" mass="7099">MWASAPTQVSGQVNMSLTLSPDGFMARLSVDTRYPQGQSPRAIPMNKHQIEDLNYEEYPTNVE</sequence>
<accession>A0A368U0M6</accession>
<feature type="region of interest" description="Disordered" evidence="1">
    <location>
        <begin position="35"/>
        <end position="63"/>
    </location>
</feature>
<reference evidence="2 3" key="1">
    <citation type="submission" date="2018-07" db="EMBL/GenBank/DDBJ databases">
        <title>Halomonas montanilacus sp. nov., isolated from Lake Pengyan on Tibetan Plateau.</title>
        <authorList>
            <person name="Lu H."/>
            <person name="Xing P."/>
            <person name="Wu Q."/>
        </authorList>
    </citation>
    <scope>NUCLEOTIDE SEQUENCE [LARGE SCALE GENOMIC DNA]</scope>
    <source>
        <strain evidence="2 3">PYC7W</strain>
    </source>
</reference>
<organism evidence="2 3">
    <name type="scientific">Billgrantia montanilacus</name>
    <dbReference type="NCBI Taxonomy" id="2282305"/>
    <lineage>
        <taxon>Bacteria</taxon>
        <taxon>Pseudomonadati</taxon>
        <taxon>Pseudomonadota</taxon>
        <taxon>Gammaproteobacteria</taxon>
        <taxon>Oceanospirillales</taxon>
        <taxon>Halomonadaceae</taxon>
        <taxon>Billgrantia</taxon>
    </lineage>
</organism>
<dbReference type="AlphaFoldDB" id="A0A368U0M6"/>